<protein>
    <submittedName>
        <fullName evidence="1">Uncharacterized protein</fullName>
    </submittedName>
</protein>
<name>V2RQK6_9BACT</name>
<dbReference type="OrthoDB" id="9801052at2"/>
<dbReference type="AlphaFoldDB" id="V2RQK6"/>
<gene>
    <name evidence="1" type="ORF">N508_000614</name>
</gene>
<accession>V2RQK6</accession>
<dbReference type="RefSeq" id="WP_023274923.1">
    <property type="nucleotide sequence ID" value="NZ_CP097562.1"/>
</dbReference>
<dbReference type="Proteomes" id="UP000017429">
    <property type="component" value="Chromosome"/>
</dbReference>
<reference evidence="1" key="3">
    <citation type="submission" date="2022-06" db="EMBL/GenBank/DDBJ databases">
        <title>Resources to Facilitate Use of the Altered Schaedler Flora (ASF) Mouse Model to Study Microbiome Function.</title>
        <authorList>
            <person name="Proctor A."/>
            <person name="Parvinroo S."/>
            <person name="Richie T."/>
            <person name="Jia X."/>
            <person name="Lee S.T.M."/>
            <person name="Karp P.D."/>
            <person name="Paley S."/>
            <person name="Kostic A.D."/>
            <person name="Pierre J.F."/>
            <person name="Wannemuehler M.J."/>
            <person name="Phillips G.J."/>
        </authorList>
    </citation>
    <scope>NUCLEOTIDE SEQUENCE</scope>
    <source>
        <strain evidence="1">ASF457</strain>
    </source>
</reference>
<dbReference type="EMBL" id="CP097562">
    <property type="protein sequence ID" value="USF23550.1"/>
    <property type="molecule type" value="Genomic_DNA"/>
</dbReference>
<evidence type="ECO:0000313" key="1">
    <source>
        <dbReference type="EMBL" id="USF23550.1"/>
    </source>
</evidence>
<reference evidence="1" key="1">
    <citation type="journal article" date="2014" name="Genome Announc.">
        <title>Draft genome sequences of the altered schaedler flora, a defined bacterial community from gnotobiotic mice.</title>
        <authorList>
            <person name="Wannemuehler M.J."/>
            <person name="Overstreet A.M."/>
            <person name="Ward D.V."/>
            <person name="Phillips G.J."/>
        </authorList>
    </citation>
    <scope>NUCLEOTIDE SEQUENCE</scope>
    <source>
        <strain evidence="1">ASF457</strain>
    </source>
</reference>
<organism evidence="1 2">
    <name type="scientific">Mucispirillum schaedleri ASF457</name>
    <dbReference type="NCBI Taxonomy" id="1379858"/>
    <lineage>
        <taxon>Bacteria</taxon>
        <taxon>Pseudomonadati</taxon>
        <taxon>Deferribacterota</taxon>
        <taxon>Deferribacteres</taxon>
        <taxon>Deferribacterales</taxon>
        <taxon>Mucispirillaceae</taxon>
        <taxon>Mucispirillum</taxon>
    </lineage>
</organism>
<dbReference type="KEGG" id="msch:N508_000614"/>
<dbReference type="InterPro" id="IPR011055">
    <property type="entry name" value="Dup_hybrid_motif"/>
</dbReference>
<dbReference type="SUPFAM" id="SSF51261">
    <property type="entry name" value="Duplicated hybrid motif"/>
    <property type="match status" value="1"/>
</dbReference>
<reference evidence="1" key="2">
    <citation type="submission" date="2022-05" db="EMBL/GenBank/DDBJ databases">
        <authorList>
            <person name="Proctor A.L."/>
            <person name="Phillips G.J."/>
            <person name="Wannemuehler M.J."/>
        </authorList>
    </citation>
    <scope>NUCLEOTIDE SEQUENCE</scope>
    <source>
        <strain evidence="1">ASF457</strain>
    </source>
</reference>
<evidence type="ECO:0000313" key="2">
    <source>
        <dbReference type="Proteomes" id="UP000017429"/>
    </source>
</evidence>
<proteinExistence type="predicted"/>
<sequence>MLNDNLKAVHYPGYSAGNTLNIEKSEKFYYDDKATNTIPEGSYYIMANDIKTNPNALKEALNVQGSRYMHIFEHYNIDFTDKESFNTMITIKDYIMNVTSHYNKFMTSNIIYGGIDLSEKADNFFNALNNIIDNTYKDKLYKVYGKVPIKLEVKYSKDWCDPLDKMEIALFNMKQYRPSHGAFGNMREKGGKIHTGLDLFALDGTPVYACMDGIIHYNYTDEKKIMVMDIEYF</sequence>
<dbReference type="Gene3D" id="2.70.70.10">
    <property type="entry name" value="Glucose Permease (Domain IIA)"/>
    <property type="match status" value="1"/>
</dbReference>
<keyword evidence="2" id="KW-1185">Reference proteome</keyword>